<sequence>MSRNKFILLFATIIALYFLLPNEGFGLVVKANMMAAAPFIMAFVIIYLVITINVLKRSLKKLDAQLSDETVINAAKIMNITFDVKRMMGPDSLQAMYNRVNFSRSVSLHAKTVLYDALRKKRLDVPPPSSGKSAKDLYARSAEEVKADRIGMNKKNRKKKRARA</sequence>
<proteinExistence type="predicted"/>
<feature type="transmembrane region" description="Helical" evidence="1">
    <location>
        <begin position="36"/>
        <end position="55"/>
    </location>
</feature>
<evidence type="ECO:0000313" key="2">
    <source>
        <dbReference type="EMBL" id="MCU7380750.1"/>
    </source>
</evidence>
<dbReference type="Proteomes" id="UP001065549">
    <property type="component" value="Unassembled WGS sequence"/>
</dbReference>
<keyword evidence="1" id="KW-1133">Transmembrane helix</keyword>
<organism evidence="2 3">
    <name type="scientific">Hominibacterium faecale</name>
    <dbReference type="NCBI Taxonomy" id="2839743"/>
    <lineage>
        <taxon>Bacteria</taxon>
        <taxon>Bacillati</taxon>
        <taxon>Bacillota</taxon>
        <taxon>Clostridia</taxon>
        <taxon>Peptostreptococcales</taxon>
        <taxon>Anaerovoracaceae</taxon>
        <taxon>Hominibacterium</taxon>
    </lineage>
</organism>
<gene>
    <name evidence="2" type="ORF">OBO34_20765</name>
</gene>
<name>A0A9J6QZ03_9FIRM</name>
<dbReference type="RefSeq" id="WP_148396608.1">
    <property type="nucleotide sequence ID" value="NZ_JAJAGH010000003.1"/>
</dbReference>
<keyword evidence="3" id="KW-1185">Reference proteome</keyword>
<dbReference type="EMBL" id="JAOSHN010000013">
    <property type="protein sequence ID" value="MCU7380750.1"/>
    <property type="molecule type" value="Genomic_DNA"/>
</dbReference>
<reference evidence="2" key="1">
    <citation type="submission" date="2022-09" db="EMBL/GenBank/DDBJ databases">
        <title>Culturomic study of gut microbiota in children with autism spectrum disorder.</title>
        <authorList>
            <person name="Efimov B.A."/>
            <person name="Chaplin A.V."/>
            <person name="Sokolova S.R."/>
            <person name="Pikina A.P."/>
            <person name="Korzhanova M."/>
            <person name="Belova V."/>
            <person name="Korostin D."/>
        </authorList>
    </citation>
    <scope>NUCLEOTIDE SEQUENCE</scope>
    <source>
        <strain evidence="2">ASD5510</strain>
    </source>
</reference>
<keyword evidence="1" id="KW-0812">Transmembrane</keyword>
<keyword evidence="1" id="KW-0472">Membrane</keyword>
<protein>
    <submittedName>
        <fullName evidence="2">Uncharacterized protein</fullName>
    </submittedName>
</protein>
<dbReference type="AlphaFoldDB" id="A0A9J6QZ03"/>
<comment type="caution">
    <text evidence="2">The sequence shown here is derived from an EMBL/GenBank/DDBJ whole genome shotgun (WGS) entry which is preliminary data.</text>
</comment>
<evidence type="ECO:0000313" key="3">
    <source>
        <dbReference type="Proteomes" id="UP001065549"/>
    </source>
</evidence>
<evidence type="ECO:0000256" key="1">
    <source>
        <dbReference type="SAM" id="Phobius"/>
    </source>
</evidence>
<accession>A0A9J6QZ03</accession>